<protein>
    <recommendedName>
        <fullName evidence="3">HTH myb-type domain-containing protein</fullName>
    </recommendedName>
</protein>
<comment type="caution">
    <text evidence="1">The sequence shown here is derived from an EMBL/GenBank/DDBJ whole genome shotgun (WGS) entry which is preliminary data.</text>
</comment>
<gene>
    <name evidence="1" type="ORF">DP131_06540</name>
</gene>
<name>A0ABY0EQS2_CLOTA</name>
<accession>A0ABY0EQS2</accession>
<dbReference type="Proteomes" id="UP000290273">
    <property type="component" value="Unassembled WGS sequence"/>
</dbReference>
<evidence type="ECO:0000313" key="2">
    <source>
        <dbReference type="Proteomes" id="UP000290273"/>
    </source>
</evidence>
<dbReference type="RefSeq" id="WP_129010785.1">
    <property type="nucleotide sequence ID" value="NZ_QMAU01000027.1"/>
</dbReference>
<sequence length="103" mass="12364">MGKIRLWTQEEDKFLKEHIGKMPYKKIGEKIGRTETSVANRISYKRMKSHMNKNTAKKWLNEYLPKVNPNLGIIEIKNKLKISRGEAEKLYKKWRHAYVNRMM</sequence>
<organism evidence="1 2">
    <name type="scientific">Clostridium tetani</name>
    <dbReference type="NCBI Taxonomy" id="1513"/>
    <lineage>
        <taxon>Bacteria</taxon>
        <taxon>Bacillati</taxon>
        <taxon>Bacillota</taxon>
        <taxon>Clostridia</taxon>
        <taxon>Eubacteriales</taxon>
        <taxon>Clostridiaceae</taxon>
        <taxon>Clostridium</taxon>
    </lineage>
</organism>
<proteinExistence type="predicted"/>
<dbReference type="SUPFAM" id="SSF46689">
    <property type="entry name" value="Homeodomain-like"/>
    <property type="match status" value="1"/>
</dbReference>
<evidence type="ECO:0008006" key="3">
    <source>
        <dbReference type="Google" id="ProtNLM"/>
    </source>
</evidence>
<dbReference type="EMBL" id="QMAU01000027">
    <property type="protein sequence ID" value="RXI56952.1"/>
    <property type="molecule type" value="Genomic_DNA"/>
</dbReference>
<dbReference type="InterPro" id="IPR009057">
    <property type="entry name" value="Homeodomain-like_sf"/>
</dbReference>
<reference evidence="1 2" key="1">
    <citation type="submission" date="2018-06" db="EMBL/GenBank/DDBJ databases">
        <title>Genome conservation of Clostridium tetani.</title>
        <authorList>
            <person name="Bruggemann H."/>
            <person name="Popoff M.R."/>
        </authorList>
    </citation>
    <scope>NUCLEOTIDE SEQUENCE [LARGE SCALE GENOMIC DNA]</scope>
    <source>
        <strain evidence="1 2">63.05</strain>
    </source>
</reference>
<evidence type="ECO:0000313" key="1">
    <source>
        <dbReference type="EMBL" id="RXI56952.1"/>
    </source>
</evidence>